<organism evidence="1 2">
    <name type="scientific">Rhizophagus irregularis</name>
    <dbReference type="NCBI Taxonomy" id="588596"/>
    <lineage>
        <taxon>Eukaryota</taxon>
        <taxon>Fungi</taxon>
        <taxon>Fungi incertae sedis</taxon>
        <taxon>Mucoromycota</taxon>
        <taxon>Glomeromycotina</taxon>
        <taxon>Glomeromycetes</taxon>
        <taxon>Glomerales</taxon>
        <taxon>Glomeraceae</taxon>
        <taxon>Rhizophagus</taxon>
    </lineage>
</organism>
<dbReference type="VEuPathDB" id="FungiDB:RhiirFUN_001690"/>
<evidence type="ECO:0000313" key="2">
    <source>
        <dbReference type="Proteomes" id="UP000684084"/>
    </source>
</evidence>
<dbReference type="EMBL" id="CAGKOT010000001">
    <property type="protein sequence ID" value="CAB5302904.1"/>
    <property type="molecule type" value="Genomic_DNA"/>
</dbReference>
<comment type="caution">
    <text evidence="1">The sequence shown here is derived from an EMBL/GenBank/DDBJ whole genome shotgun (WGS) entry which is preliminary data.</text>
</comment>
<dbReference type="AlphaFoldDB" id="A0A915YPN7"/>
<protein>
    <submittedName>
        <fullName evidence="1">Uncharacterized protein</fullName>
    </submittedName>
</protein>
<dbReference type="Proteomes" id="UP000684084">
    <property type="component" value="Unassembled WGS sequence"/>
</dbReference>
<gene>
    <name evidence="1" type="ORF">CHRIB12_LOCUS996</name>
</gene>
<sequence length="86" mass="10078">MSNNNFKDQHHLVKAISHNHAAEANRVKVIKTIQIIKRVLNTSLDLQNCRYNDLSGFWIVKILDCRDFIIDLVLVVQELLIGYLFW</sequence>
<accession>A0A915YPN7</accession>
<reference evidence="1" key="1">
    <citation type="submission" date="2020-05" db="EMBL/GenBank/DDBJ databases">
        <authorList>
            <person name="Rincon C."/>
            <person name="Sanders R I."/>
            <person name="Robbins C."/>
            <person name="Chaturvedi A."/>
        </authorList>
    </citation>
    <scope>NUCLEOTIDE SEQUENCE</scope>
    <source>
        <strain evidence="1">CHB12</strain>
    </source>
</reference>
<evidence type="ECO:0000313" key="1">
    <source>
        <dbReference type="EMBL" id="CAB5302904.1"/>
    </source>
</evidence>
<name>A0A915YPN7_9GLOM</name>
<proteinExistence type="predicted"/>